<dbReference type="Proteomes" id="UP000811609">
    <property type="component" value="Chromosome 4"/>
</dbReference>
<keyword evidence="4" id="KW-1185">Reference proteome</keyword>
<sequence>MLCIPLHLDPVHLDPLSRDSADTLARASVSICHRFRAHVGLPMSRGASLTLGEVLTNTIAIINLRLRDPSRFFCANSRCDSMADEAKIEHQPKPEVIGNEKELEEESKTKEELTLPPPPEKPLPGDCCGSGCVRCVWDIYYEELEAYYKLCKSNSESKSTLS</sequence>
<evidence type="ECO:0000313" key="3">
    <source>
        <dbReference type="EMBL" id="KAG6656485.1"/>
    </source>
</evidence>
<evidence type="ECO:0000259" key="2">
    <source>
        <dbReference type="Pfam" id="PF09791"/>
    </source>
</evidence>
<evidence type="ECO:0000313" key="4">
    <source>
        <dbReference type="Proteomes" id="UP000811609"/>
    </source>
</evidence>
<dbReference type="PANTHER" id="PTHR21193:SF3">
    <property type="entry name" value="OXIDOREDUCTASE-LIKE DOMAIN-CONTAINING PROTEIN 1"/>
    <property type="match status" value="1"/>
</dbReference>
<dbReference type="Pfam" id="PF09791">
    <property type="entry name" value="Oxidored-like"/>
    <property type="match status" value="1"/>
</dbReference>
<organism evidence="3 4">
    <name type="scientific">Carya illinoinensis</name>
    <name type="common">Pecan</name>
    <dbReference type="NCBI Taxonomy" id="32201"/>
    <lineage>
        <taxon>Eukaryota</taxon>
        <taxon>Viridiplantae</taxon>
        <taxon>Streptophyta</taxon>
        <taxon>Embryophyta</taxon>
        <taxon>Tracheophyta</taxon>
        <taxon>Spermatophyta</taxon>
        <taxon>Magnoliopsida</taxon>
        <taxon>eudicotyledons</taxon>
        <taxon>Gunneridae</taxon>
        <taxon>Pentapetalae</taxon>
        <taxon>rosids</taxon>
        <taxon>fabids</taxon>
        <taxon>Fagales</taxon>
        <taxon>Juglandaceae</taxon>
        <taxon>Carya</taxon>
    </lineage>
</organism>
<gene>
    <name evidence="3" type="ORF">CIPAW_04G025800</name>
</gene>
<feature type="region of interest" description="Disordered" evidence="1">
    <location>
        <begin position="89"/>
        <end position="119"/>
    </location>
</feature>
<proteinExistence type="predicted"/>
<name>A0A8T1QPX6_CARIL</name>
<feature type="domain" description="Oxidoreductase-like" evidence="2">
    <location>
        <begin position="114"/>
        <end position="152"/>
    </location>
</feature>
<evidence type="ECO:0000256" key="1">
    <source>
        <dbReference type="SAM" id="MobiDB-lite"/>
    </source>
</evidence>
<dbReference type="EMBL" id="CM031812">
    <property type="protein sequence ID" value="KAG6656485.1"/>
    <property type="molecule type" value="Genomic_DNA"/>
</dbReference>
<protein>
    <recommendedName>
        <fullName evidence="2">Oxidoreductase-like domain-containing protein</fullName>
    </recommendedName>
</protein>
<dbReference type="InterPro" id="IPR039251">
    <property type="entry name" value="OXLD1"/>
</dbReference>
<accession>A0A8T1QPX6</accession>
<feature type="compositionally biased region" description="Basic and acidic residues" evidence="1">
    <location>
        <begin position="89"/>
        <end position="113"/>
    </location>
</feature>
<dbReference type="PANTHER" id="PTHR21193">
    <property type="entry name" value="OXIDOREDUCTASE-LIKE DOMAIN-CONTAINING PROTEIN 1"/>
    <property type="match status" value="1"/>
</dbReference>
<comment type="caution">
    <text evidence="3">The sequence shown here is derived from an EMBL/GenBank/DDBJ whole genome shotgun (WGS) entry which is preliminary data.</text>
</comment>
<dbReference type="AlphaFoldDB" id="A0A8T1QPX6"/>
<dbReference type="InterPro" id="IPR019180">
    <property type="entry name" value="Oxidoreductase-like_N"/>
</dbReference>
<reference evidence="3" key="1">
    <citation type="submission" date="2020-12" db="EMBL/GenBank/DDBJ databases">
        <title>WGS assembly of Carya illinoinensis cv. Pawnee.</title>
        <authorList>
            <person name="Platts A."/>
            <person name="Shu S."/>
            <person name="Wright S."/>
            <person name="Barry K."/>
            <person name="Edger P."/>
            <person name="Pires J.C."/>
            <person name="Schmutz J."/>
        </authorList>
    </citation>
    <scope>NUCLEOTIDE SEQUENCE</scope>
    <source>
        <tissue evidence="3">Leaf</tissue>
    </source>
</reference>